<name>A0A545V5Q4_9HYPO</name>
<reference evidence="2 3" key="1">
    <citation type="journal article" date="2019" name="Appl. Microbiol. Biotechnol.">
        <title>Genome sequence of Isaria javanica and comparative genome analysis insights into family S53 peptidase evolution in fungal entomopathogens.</title>
        <authorList>
            <person name="Lin R."/>
            <person name="Zhang X."/>
            <person name="Xin B."/>
            <person name="Zou M."/>
            <person name="Gao Y."/>
            <person name="Qin F."/>
            <person name="Hu Q."/>
            <person name="Xie B."/>
            <person name="Cheng X."/>
        </authorList>
    </citation>
    <scope>NUCLEOTIDE SEQUENCE [LARGE SCALE GENOMIC DNA]</scope>
    <source>
        <strain evidence="2 3">IJ1G</strain>
    </source>
</reference>
<dbReference type="Proteomes" id="UP000315783">
    <property type="component" value="Unassembled WGS sequence"/>
</dbReference>
<feature type="transmembrane region" description="Helical" evidence="1">
    <location>
        <begin position="109"/>
        <end position="127"/>
    </location>
</feature>
<sequence length="156" mass="17607">MSEMPNHLIDISASYSCEVKMASSIVRGENRCSSCRSYDGGVFQYAESFFTRAAVRKKSRRLKSFAGLAKQLLPDFHQAHCVFAPLKVDLPTDQARSVVKSTTTRKHGAVVYVFFFFSFYRLFTVFYNEIAVFLQGTQVRRVNARSLGGALLRQLG</sequence>
<evidence type="ECO:0000256" key="1">
    <source>
        <dbReference type="SAM" id="Phobius"/>
    </source>
</evidence>
<evidence type="ECO:0000313" key="2">
    <source>
        <dbReference type="EMBL" id="TQV97040.1"/>
    </source>
</evidence>
<proteinExistence type="predicted"/>
<evidence type="ECO:0000313" key="3">
    <source>
        <dbReference type="Proteomes" id="UP000315783"/>
    </source>
</evidence>
<dbReference type="AlphaFoldDB" id="A0A545V5Q4"/>
<dbReference type="EMBL" id="SPUK01000005">
    <property type="protein sequence ID" value="TQV97040.1"/>
    <property type="molecule type" value="Genomic_DNA"/>
</dbReference>
<protein>
    <submittedName>
        <fullName evidence="2">Uncharacterized protein</fullName>
    </submittedName>
</protein>
<keyword evidence="1" id="KW-0472">Membrane</keyword>
<comment type="caution">
    <text evidence="2">The sequence shown here is derived from an EMBL/GenBank/DDBJ whole genome shotgun (WGS) entry which is preliminary data.</text>
</comment>
<accession>A0A545V5Q4</accession>
<organism evidence="2 3">
    <name type="scientific">Cordyceps javanica</name>
    <dbReference type="NCBI Taxonomy" id="43265"/>
    <lineage>
        <taxon>Eukaryota</taxon>
        <taxon>Fungi</taxon>
        <taxon>Dikarya</taxon>
        <taxon>Ascomycota</taxon>
        <taxon>Pezizomycotina</taxon>
        <taxon>Sordariomycetes</taxon>
        <taxon>Hypocreomycetidae</taxon>
        <taxon>Hypocreales</taxon>
        <taxon>Cordycipitaceae</taxon>
        <taxon>Cordyceps</taxon>
    </lineage>
</organism>
<gene>
    <name evidence="2" type="ORF">IF1G_04280</name>
</gene>
<keyword evidence="3" id="KW-1185">Reference proteome</keyword>
<keyword evidence="1" id="KW-1133">Transmembrane helix</keyword>
<keyword evidence="1" id="KW-0812">Transmembrane</keyword>